<dbReference type="GO" id="GO:0060003">
    <property type="term" value="P:copper ion export"/>
    <property type="evidence" value="ECO:0007669"/>
    <property type="project" value="TreeGrafter"/>
</dbReference>
<dbReference type="GO" id="GO:0015679">
    <property type="term" value="P:plasma membrane copper ion transport"/>
    <property type="evidence" value="ECO:0007669"/>
    <property type="project" value="TreeGrafter"/>
</dbReference>
<feature type="domain" description="Multidrug resistance protein MdtA-like barrel-sandwich hybrid" evidence="3">
    <location>
        <begin position="111"/>
        <end position="256"/>
    </location>
</feature>
<reference evidence="4 5" key="1">
    <citation type="submission" date="2016-10" db="EMBL/GenBank/DDBJ databases">
        <authorList>
            <person name="de Groot N.N."/>
        </authorList>
    </citation>
    <scope>NUCLEOTIDE SEQUENCE [LARGE SCALE GENOMIC DNA]</scope>
    <source>
        <strain evidence="4 5">DSM 28286</strain>
    </source>
</reference>
<dbReference type="InterPro" id="IPR006143">
    <property type="entry name" value="RND_pump_MFP"/>
</dbReference>
<dbReference type="Gene3D" id="2.40.30.170">
    <property type="match status" value="1"/>
</dbReference>
<dbReference type="SUPFAM" id="SSF111369">
    <property type="entry name" value="HlyD-like secretion proteins"/>
    <property type="match status" value="1"/>
</dbReference>
<dbReference type="Gene3D" id="1.10.287.470">
    <property type="entry name" value="Helix hairpin bin"/>
    <property type="match status" value="1"/>
</dbReference>
<sequence length="423" mass="46281">MMLLLTFNTCREITNNYKFFSMKSIQHTSFLIALMLASIFILSACKSSTSTEIKKEDSTTISKEEPEEHEGLALTQQQMNAVGITISNIEQKNLNAVVKASGQLAVPPQNMADVNVLMGGIIKKIFVLEGQHIKKGAALVVIENPELIQLQQDYLTTINHFSYTQDELQRQKDLNDANAGVGKNLQQAQSTYNAEKSKIATLAKQLQQLGINPTSVANGNIVSQITITAPISGTIGHIAVNTGTYAETSKPLMEIVDNSQIHCDLIVYEKDLFKVHVGQKVNFMLTNQNNAEIEGRIYGINKSFEDESKGIIVHAIIENASKYNLIQGMYVTALIDVGSQLTPAAPVDAIVRSANKDYIYAVDEAKSDSAETHFKQTEVVTGVTELGYTQITLLDSLAANAKIVTKGAFYILSKTQAGSEEQE</sequence>
<dbReference type="OrthoDB" id="9814657at2"/>
<name>A0A1I5R8B7_9BACT</name>
<dbReference type="InterPro" id="IPR058625">
    <property type="entry name" value="MdtA-like_BSH"/>
</dbReference>
<accession>A0A1I5R8B7</accession>
<evidence type="ECO:0000313" key="4">
    <source>
        <dbReference type="EMBL" id="SFP54788.1"/>
    </source>
</evidence>
<keyword evidence="5" id="KW-1185">Reference proteome</keyword>
<dbReference type="Proteomes" id="UP000199031">
    <property type="component" value="Unassembled WGS sequence"/>
</dbReference>
<evidence type="ECO:0000256" key="1">
    <source>
        <dbReference type="ARBA" id="ARBA00009477"/>
    </source>
</evidence>
<dbReference type="EMBL" id="FOXQ01000001">
    <property type="protein sequence ID" value="SFP54788.1"/>
    <property type="molecule type" value="Genomic_DNA"/>
</dbReference>
<dbReference type="STRING" id="1465490.SAMN05444277_101128"/>
<evidence type="ECO:0000313" key="5">
    <source>
        <dbReference type="Proteomes" id="UP000199031"/>
    </source>
</evidence>
<dbReference type="GO" id="GO:0030313">
    <property type="term" value="C:cell envelope"/>
    <property type="evidence" value="ECO:0007669"/>
    <property type="project" value="TreeGrafter"/>
</dbReference>
<organism evidence="4 5">
    <name type="scientific">Parafilimonas terrae</name>
    <dbReference type="NCBI Taxonomy" id="1465490"/>
    <lineage>
        <taxon>Bacteria</taxon>
        <taxon>Pseudomonadati</taxon>
        <taxon>Bacteroidota</taxon>
        <taxon>Chitinophagia</taxon>
        <taxon>Chitinophagales</taxon>
        <taxon>Chitinophagaceae</taxon>
        <taxon>Parafilimonas</taxon>
    </lineage>
</organism>
<evidence type="ECO:0000259" key="3">
    <source>
        <dbReference type="Pfam" id="PF25917"/>
    </source>
</evidence>
<dbReference type="NCBIfam" id="TIGR01730">
    <property type="entry name" value="RND_mfp"/>
    <property type="match status" value="1"/>
</dbReference>
<dbReference type="GO" id="GO:0016020">
    <property type="term" value="C:membrane"/>
    <property type="evidence" value="ECO:0007669"/>
    <property type="project" value="InterPro"/>
</dbReference>
<proteinExistence type="inferred from homology"/>
<comment type="similarity">
    <text evidence="1">Belongs to the membrane fusion protein (MFP) (TC 8.A.1) family.</text>
</comment>
<dbReference type="Gene3D" id="2.40.50.100">
    <property type="match status" value="1"/>
</dbReference>
<dbReference type="GO" id="GO:0022857">
    <property type="term" value="F:transmembrane transporter activity"/>
    <property type="evidence" value="ECO:0007669"/>
    <property type="project" value="InterPro"/>
</dbReference>
<dbReference type="AlphaFoldDB" id="A0A1I5R8B7"/>
<dbReference type="Gene3D" id="2.40.420.20">
    <property type="match status" value="1"/>
</dbReference>
<dbReference type="Pfam" id="PF25917">
    <property type="entry name" value="BSH_RND"/>
    <property type="match status" value="1"/>
</dbReference>
<dbReference type="PANTHER" id="PTHR30097:SF4">
    <property type="entry name" value="SLR6042 PROTEIN"/>
    <property type="match status" value="1"/>
</dbReference>
<dbReference type="PANTHER" id="PTHR30097">
    <property type="entry name" value="CATION EFFLUX SYSTEM PROTEIN CUSB"/>
    <property type="match status" value="1"/>
</dbReference>
<keyword evidence="2" id="KW-0813">Transport</keyword>
<dbReference type="InterPro" id="IPR051909">
    <property type="entry name" value="MFP_Cation_Efflux"/>
</dbReference>
<gene>
    <name evidence="4" type="ORF">SAMN05444277_101128</name>
</gene>
<protein>
    <submittedName>
        <fullName evidence="4">Membrane fusion protein, cobalt-zinc-cadmium efflux system</fullName>
    </submittedName>
</protein>
<evidence type="ECO:0000256" key="2">
    <source>
        <dbReference type="ARBA" id="ARBA00022448"/>
    </source>
</evidence>